<accession>X1HZM3</accession>
<comment type="caution">
    <text evidence="1">The sequence shown here is derived from an EMBL/GenBank/DDBJ whole genome shotgun (WGS) entry which is preliminary data.</text>
</comment>
<evidence type="ECO:0000313" key="1">
    <source>
        <dbReference type="EMBL" id="GAH50768.1"/>
    </source>
</evidence>
<proteinExistence type="predicted"/>
<protein>
    <submittedName>
        <fullName evidence="1">Uncharacterized protein</fullName>
    </submittedName>
</protein>
<sequence length="133" mass="15232">MPENEIVIYRRGQEVTKAPKRLPPELLQIIMLDDLQVALTKVNKHLEKAEFEGEVDPRTLSVTEKIGGIALIHDWPFTPWITAAFFNEGPDAAYIAINYTFDWVLLKKGEKADLNFSKSDKRIQFIHYKCDAG</sequence>
<organism evidence="1">
    <name type="scientific">marine sediment metagenome</name>
    <dbReference type="NCBI Taxonomy" id="412755"/>
    <lineage>
        <taxon>unclassified sequences</taxon>
        <taxon>metagenomes</taxon>
        <taxon>ecological metagenomes</taxon>
    </lineage>
</organism>
<reference evidence="1" key="1">
    <citation type="journal article" date="2014" name="Front. Microbiol.">
        <title>High frequency of phylogenetically diverse reductive dehalogenase-homologous genes in deep subseafloor sedimentary metagenomes.</title>
        <authorList>
            <person name="Kawai M."/>
            <person name="Futagami T."/>
            <person name="Toyoda A."/>
            <person name="Takaki Y."/>
            <person name="Nishi S."/>
            <person name="Hori S."/>
            <person name="Arai W."/>
            <person name="Tsubouchi T."/>
            <person name="Morono Y."/>
            <person name="Uchiyama I."/>
            <person name="Ito T."/>
            <person name="Fujiyama A."/>
            <person name="Inagaki F."/>
            <person name="Takami H."/>
        </authorList>
    </citation>
    <scope>NUCLEOTIDE SEQUENCE</scope>
    <source>
        <strain evidence="1">Expedition CK06-06</strain>
    </source>
</reference>
<gene>
    <name evidence="1" type="ORF">S03H2_35787</name>
</gene>
<feature type="non-terminal residue" evidence="1">
    <location>
        <position position="133"/>
    </location>
</feature>
<name>X1HZM3_9ZZZZ</name>
<dbReference type="EMBL" id="BARU01021914">
    <property type="protein sequence ID" value="GAH50768.1"/>
    <property type="molecule type" value="Genomic_DNA"/>
</dbReference>
<dbReference type="AlphaFoldDB" id="X1HZM3"/>